<evidence type="ECO:0000259" key="12">
    <source>
        <dbReference type="PROSITE" id="PS50262"/>
    </source>
</evidence>
<dbReference type="EMBL" id="CALNXI010000783">
    <property type="protein sequence ID" value="CAH3046829.1"/>
    <property type="molecule type" value="Genomic_DNA"/>
</dbReference>
<dbReference type="PANTHER" id="PTHR24246:SF27">
    <property type="entry name" value="ADENOSINE RECEPTOR, ISOFORM A"/>
    <property type="match status" value="1"/>
</dbReference>
<keyword evidence="9 10" id="KW-0807">Transducer</keyword>
<feature type="transmembrane region" description="Helical" evidence="11">
    <location>
        <begin position="227"/>
        <end position="251"/>
    </location>
</feature>
<proteinExistence type="inferred from homology"/>
<dbReference type="PRINTS" id="PR00237">
    <property type="entry name" value="GPCRRHODOPSN"/>
</dbReference>
<feature type="transmembrane region" description="Helical" evidence="11">
    <location>
        <begin position="143"/>
        <end position="164"/>
    </location>
</feature>
<evidence type="ECO:0000313" key="14">
    <source>
        <dbReference type="Proteomes" id="UP001159427"/>
    </source>
</evidence>
<keyword evidence="3 10" id="KW-0812">Transmembrane</keyword>
<dbReference type="PANTHER" id="PTHR24246">
    <property type="entry name" value="OLFACTORY RECEPTOR AND ADENOSINE RECEPTOR"/>
    <property type="match status" value="1"/>
</dbReference>
<evidence type="ECO:0000256" key="11">
    <source>
        <dbReference type="SAM" id="Phobius"/>
    </source>
</evidence>
<name>A0ABN8NFD1_9CNID</name>
<feature type="transmembrane region" description="Helical" evidence="11">
    <location>
        <begin position="28"/>
        <end position="51"/>
    </location>
</feature>
<feature type="transmembrane region" description="Helical" evidence="11">
    <location>
        <begin position="63"/>
        <end position="87"/>
    </location>
</feature>
<dbReference type="PROSITE" id="PS00237">
    <property type="entry name" value="G_PROTEIN_RECEP_F1_1"/>
    <property type="match status" value="1"/>
</dbReference>
<dbReference type="Gene3D" id="1.20.1070.10">
    <property type="entry name" value="Rhodopsin 7-helix transmembrane proteins"/>
    <property type="match status" value="1"/>
</dbReference>
<keyword evidence="2" id="KW-1003">Cell membrane</keyword>
<dbReference type="CDD" id="cd00637">
    <property type="entry name" value="7tm_classA_rhodopsin-like"/>
    <property type="match status" value="1"/>
</dbReference>
<evidence type="ECO:0000256" key="6">
    <source>
        <dbReference type="ARBA" id="ARBA00023136"/>
    </source>
</evidence>
<dbReference type="InterPro" id="IPR017452">
    <property type="entry name" value="GPCR_Rhodpsn_7TM"/>
</dbReference>
<keyword evidence="7 10" id="KW-0675">Receptor</keyword>
<dbReference type="Proteomes" id="UP001159427">
    <property type="component" value="Unassembled WGS sequence"/>
</dbReference>
<comment type="similarity">
    <text evidence="10">Belongs to the G-protein coupled receptor 1 family.</text>
</comment>
<evidence type="ECO:0000256" key="7">
    <source>
        <dbReference type="ARBA" id="ARBA00023170"/>
    </source>
</evidence>
<dbReference type="SMART" id="SM01381">
    <property type="entry name" value="7TM_GPCR_Srsx"/>
    <property type="match status" value="1"/>
</dbReference>
<evidence type="ECO:0000256" key="3">
    <source>
        <dbReference type="ARBA" id="ARBA00022692"/>
    </source>
</evidence>
<sequence>MRNNSLGDITNLSASDCSLPLAHGFGLMAANSVGAVVGTFGNFLVCTAVLYTSPRLRRCSNYLLVSLAIADLIVTMVCEPLVVGIVAKKTFFNDCASNLELAYVVSSNFSCSASVMHLAAISVDRFLAVIFPLRHGRIMKSHGLKVMLIVVWVVWGVATVFASLRVPFLKETAYMVVAMFIISYFLVIGSYLSITISVFLLRRRKKQASRQGRTVRISVSSKAERRFAFTLAIVIGVFTACWFPMIVVFFAAGKSLVKMYGTAYMWIRTLALLNSAMNFLIYSARIRDFRDSYALICRKILRCG</sequence>
<feature type="domain" description="G-protein coupled receptors family 1 profile" evidence="12">
    <location>
        <begin position="41"/>
        <end position="282"/>
    </location>
</feature>
<keyword evidence="14" id="KW-1185">Reference proteome</keyword>
<evidence type="ECO:0000256" key="4">
    <source>
        <dbReference type="ARBA" id="ARBA00022989"/>
    </source>
</evidence>
<comment type="subcellular location">
    <subcellularLocation>
        <location evidence="1">Cell membrane</location>
        <topology evidence="1">Multi-pass membrane protein</topology>
    </subcellularLocation>
</comment>
<dbReference type="InterPro" id="IPR000276">
    <property type="entry name" value="GPCR_Rhodpsn"/>
</dbReference>
<evidence type="ECO:0000256" key="10">
    <source>
        <dbReference type="RuleBase" id="RU000688"/>
    </source>
</evidence>
<dbReference type="PROSITE" id="PS50262">
    <property type="entry name" value="G_PROTEIN_RECEP_F1_2"/>
    <property type="match status" value="1"/>
</dbReference>
<dbReference type="SUPFAM" id="SSF81321">
    <property type="entry name" value="Family A G protein-coupled receptor-like"/>
    <property type="match status" value="1"/>
</dbReference>
<reference evidence="13 14" key="1">
    <citation type="submission" date="2022-05" db="EMBL/GenBank/DDBJ databases">
        <authorList>
            <consortium name="Genoscope - CEA"/>
            <person name="William W."/>
        </authorList>
    </citation>
    <scope>NUCLEOTIDE SEQUENCE [LARGE SCALE GENOMIC DNA]</scope>
</reference>
<organism evidence="13 14">
    <name type="scientific">Porites evermanni</name>
    <dbReference type="NCBI Taxonomy" id="104178"/>
    <lineage>
        <taxon>Eukaryota</taxon>
        <taxon>Metazoa</taxon>
        <taxon>Cnidaria</taxon>
        <taxon>Anthozoa</taxon>
        <taxon>Hexacorallia</taxon>
        <taxon>Scleractinia</taxon>
        <taxon>Fungiina</taxon>
        <taxon>Poritidae</taxon>
        <taxon>Porites</taxon>
    </lineage>
</organism>
<evidence type="ECO:0000256" key="1">
    <source>
        <dbReference type="ARBA" id="ARBA00004651"/>
    </source>
</evidence>
<keyword evidence="6 11" id="KW-0472">Membrane</keyword>
<keyword evidence="5 10" id="KW-0297">G-protein coupled receptor</keyword>
<feature type="transmembrane region" description="Helical" evidence="11">
    <location>
        <begin position="176"/>
        <end position="201"/>
    </location>
</feature>
<feature type="transmembrane region" description="Helical" evidence="11">
    <location>
        <begin position="263"/>
        <end position="282"/>
    </location>
</feature>
<evidence type="ECO:0000256" key="8">
    <source>
        <dbReference type="ARBA" id="ARBA00023180"/>
    </source>
</evidence>
<comment type="caution">
    <text evidence="13">The sequence shown here is derived from an EMBL/GenBank/DDBJ whole genome shotgun (WGS) entry which is preliminary data.</text>
</comment>
<accession>A0ABN8NFD1</accession>
<keyword evidence="4 11" id="KW-1133">Transmembrane helix</keyword>
<evidence type="ECO:0000256" key="9">
    <source>
        <dbReference type="ARBA" id="ARBA00023224"/>
    </source>
</evidence>
<evidence type="ECO:0000313" key="13">
    <source>
        <dbReference type="EMBL" id="CAH3046829.1"/>
    </source>
</evidence>
<protein>
    <recommendedName>
        <fullName evidence="12">G-protein coupled receptors family 1 profile domain-containing protein</fullName>
    </recommendedName>
</protein>
<evidence type="ECO:0000256" key="5">
    <source>
        <dbReference type="ARBA" id="ARBA00023040"/>
    </source>
</evidence>
<keyword evidence="8" id="KW-0325">Glycoprotein</keyword>
<gene>
    <name evidence="13" type="ORF">PEVE_00041358</name>
</gene>
<feature type="transmembrane region" description="Helical" evidence="11">
    <location>
        <begin position="107"/>
        <end position="131"/>
    </location>
</feature>
<dbReference type="Pfam" id="PF00001">
    <property type="entry name" value="7tm_1"/>
    <property type="match status" value="1"/>
</dbReference>
<evidence type="ECO:0000256" key="2">
    <source>
        <dbReference type="ARBA" id="ARBA00022475"/>
    </source>
</evidence>